<comment type="caution">
    <text evidence="1">The sequence shown here is derived from an EMBL/GenBank/DDBJ whole genome shotgun (WGS) entry which is preliminary data.</text>
</comment>
<organism evidence="1">
    <name type="scientific">marine sediment metagenome</name>
    <dbReference type="NCBI Taxonomy" id="412755"/>
    <lineage>
        <taxon>unclassified sequences</taxon>
        <taxon>metagenomes</taxon>
        <taxon>ecological metagenomes</taxon>
    </lineage>
</organism>
<evidence type="ECO:0008006" key="2">
    <source>
        <dbReference type="Google" id="ProtNLM"/>
    </source>
</evidence>
<name>X0ZAZ2_9ZZZZ</name>
<protein>
    <recommendedName>
        <fullName evidence="2">ABM domain-containing protein</fullName>
    </recommendedName>
</protein>
<feature type="non-terminal residue" evidence="1">
    <location>
        <position position="1"/>
    </location>
</feature>
<sequence length="58" mass="6640">YIPHTVAGRKFKNTIIFYEKYESEEAMKTHMSNLAKATAKLALLLEPGMDLKTCFEIC</sequence>
<dbReference type="EMBL" id="BART01001319">
    <property type="protein sequence ID" value="GAG66690.1"/>
    <property type="molecule type" value="Genomic_DNA"/>
</dbReference>
<reference evidence="1" key="1">
    <citation type="journal article" date="2014" name="Front. Microbiol.">
        <title>High frequency of phylogenetically diverse reductive dehalogenase-homologous genes in deep subseafloor sedimentary metagenomes.</title>
        <authorList>
            <person name="Kawai M."/>
            <person name="Futagami T."/>
            <person name="Toyoda A."/>
            <person name="Takaki Y."/>
            <person name="Nishi S."/>
            <person name="Hori S."/>
            <person name="Arai W."/>
            <person name="Tsubouchi T."/>
            <person name="Morono Y."/>
            <person name="Uchiyama I."/>
            <person name="Ito T."/>
            <person name="Fujiyama A."/>
            <person name="Inagaki F."/>
            <person name="Takami H."/>
        </authorList>
    </citation>
    <scope>NUCLEOTIDE SEQUENCE</scope>
    <source>
        <strain evidence="1">Expedition CK06-06</strain>
    </source>
</reference>
<gene>
    <name evidence="1" type="ORF">S01H4_04792</name>
</gene>
<evidence type="ECO:0000313" key="1">
    <source>
        <dbReference type="EMBL" id="GAG66690.1"/>
    </source>
</evidence>
<dbReference type="AlphaFoldDB" id="X0ZAZ2"/>
<proteinExistence type="predicted"/>
<accession>X0ZAZ2</accession>